<organism evidence="4">
    <name type="scientific">Tetraselmis sp. GSL018</name>
    <dbReference type="NCBI Taxonomy" id="582737"/>
    <lineage>
        <taxon>Eukaryota</taxon>
        <taxon>Viridiplantae</taxon>
        <taxon>Chlorophyta</taxon>
        <taxon>core chlorophytes</taxon>
        <taxon>Chlorodendrophyceae</taxon>
        <taxon>Chlorodendrales</taxon>
        <taxon>Chlorodendraceae</taxon>
        <taxon>Tetraselmis</taxon>
    </lineage>
</organism>
<evidence type="ECO:0000256" key="1">
    <source>
        <dbReference type="ARBA" id="ARBA00009670"/>
    </source>
</evidence>
<sequence>MFRPAGQLHSQDLRNHVAFTACDSVGRKSTLRPSFSTARLWSARKVPSYFTFRLLNERKCGVITVKSSSGGSEGQLWELLEKYQTSASSGAVTALDTVGGSPGDADTKTAAIDGAKNFLEDINDRISQLIDKIEASNTILQEGREIDVDVIWQLKETAGSLVSLAGVSAHGKMQQTADYVDFLLRQADQSLLGQGIETLATETQKLASPGVFESSDFIRSLEKLGAPSVLTEALAKILDLEFDLARDGAPGVIALMIVALGFVGIYVTLRGSKKDASEGDELPLVYDPEASARYFEKHPAIVVSRLLELIYRSSGFVLGVIADRRGGGSGANEERRARQCVNLLTRLGPTFVKIGQALSIRVDLLSPAYISQLKTLQDRVPPFPTAVARGIMAEELTGGDEERLADLFGELPPEPVAAASLGQVYRCRLRREGVDVAVKVQRPDVLEGILLDLYLLRLVAPVLKRANRLNSDLVGLVDEWGRRFVDELNYIAEARNGREFTAAMESRGIVAVTAAEVIDEATTRRVLTTRWVEGTRLEDSTADDVSRLCGLALNAYLIMLLDTGTLHADPHPGNLLRTSDGRLCILDWGLVTKITRQQQYALVDYIANLVSEDYSAIPRDLVSLGFVPAGKEADIREAGVVRVLSNVLRQLSAGGGAAKINVDQLAAELQSMTQSYGNLFQIPPYFAYILRAFTVLEGIGLSSDPNYAIVQECYPTLAQRLFVDDNPRTRSALRRLVLTPQGQLNVESMLRLTRNFQRFTASTQGLGGAESEPGAEARAVDRELLSIVFSEEPNYLQEILLEGAAKSSDAVSREAFGRVLQAASAGPLAAVLERQRSVAQALGPLRPFLLPFPLPGELLSSWAPLAAKTEEDEAQLEALRQLLRLAEAELADGSAGPDRAAVGGRAAGRAPPPRARARDPRDVAPVPGRAAGPRRGPARGPSPQGGLRAAAGRRFPQGRARSPRRAVAEKRERPNASRRGLGAWGRPPSLASRPPLLLRSVFPFPPFLPLSSA</sequence>
<dbReference type="GO" id="GO:0004672">
    <property type="term" value="F:protein kinase activity"/>
    <property type="evidence" value="ECO:0007669"/>
    <property type="project" value="InterPro"/>
</dbReference>
<dbReference type="AlphaFoldDB" id="A0A061RIF0"/>
<dbReference type="PROSITE" id="PS50011">
    <property type="entry name" value="PROTEIN_KINASE_DOM"/>
    <property type="match status" value="1"/>
</dbReference>
<feature type="compositionally biased region" description="Low complexity" evidence="2">
    <location>
        <begin position="986"/>
        <end position="995"/>
    </location>
</feature>
<dbReference type="Pfam" id="PF03109">
    <property type="entry name" value="ABC1"/>
    <property type="match status" value="1"/>
</dbReference>
<accession>A0A061RIF0</accession>
<comment type="similarity">
    <text evidence="1">Belongs to the protein kinase superfamily. ADCK protein kinase family.</text>
</comment>
<feature type="compositionally biased region" description="Low complexity" evidence="2">
    <location>
        <begin position="923"/>
        <end position="946"/>
    </location>
</feature>
<gene>
    <name evidence="4" type="ORF">TSPGSL018_30640</name>
</gene>
<dbReference type="PANTHER" id="PTHR10566:SF118">
    <property type="entry name" value="PROTEIN KINASE DOMAIN-CONTAINING PROTEIN"/>
    <property type="match status" value="1"/>
</dbReference>
<reference evidence="4" key="1">
    <citation type="submission" date="2014-05" db="EMBL/GenBank/DDBJ databases">
        <title>The transcriptome of the halophilic microalga Tetraselmis sp. GSL018 isolated from the Great Salt Lake, Utah.</title>
        <authorList>
            <person name="Jinkerson R.E."/>
            <person name="D'Adamo S."/>
            <person name="Posewitz M.C."/>
        </authorList>
    </citation>
    <scope>NUCLEOTIDE SEQUENCE</scope>
    <source>
        <strain evidence="4">GSL018</strain>
    </source>
</reference>
<name>A0A061RIF0_9CHLO</name>
<dbReference type="CDD" id="cd05121">
    <property type="entry name" value="ABC1_ADCK3-like"/>
    <property type="match status" value="1"/>
</dbReference>
<dbReference type="InterPro" id="IPR011009">
    <property type="entry name" value="Kinase-like_dom_sf"/>
</dbReference>
<evidence type="ECO:0000259" key="3">
    <source>
        <dbReference type="PROSITE" id="PS50011"/>
    </source>
</evidence>
<feature type="compositionally biased region" description="Low complexity" evidence="2">
    <location>
        <begin position="893"/>
        <end position="909"/>
    </location>
</feature>
<evidence type="ECO:0000256" key="2">
    <source>
        <dbReference type="SAM" id="MobiDB-lite"/>
    </source>
</evidence>
<feature type="compositionally biased region" description="Basic and acidic residues" evidence="2">
    <location>
        <begin position="966"/>
        <end position="975"/>
    </location>
</feature>
<dbReference type="InterPro" id="IPR000719">
    <property type="entry name" value="Prot_kinase_dom"/>
</dbReference>
<dbReference type="InterPro" id="IPR050154">
    <property type="entry name" value="UbiB_kinase"/>
</dbReference>
<evidence type="ECO:0000313" key="4">
    <source>
        <dbReference type="EMBL" id="JAC72717.1"/>
    </source>
</evidence>
<feature type="region of interest" description="Disordered" evidence="2">
    <location>
        <begin position="893"/>
        <end position="995"/>
    </location>
</feature>
<protein>
    <recommendedName>
        <fullName evidence="3">Protein kinase domain-containing protein</fullName>
    </recommendedName>
</protein>
<dbReference type="SUPFAM" id="SSF56112">
    <property type="entry name" value="Protein kinase-like (PK-like)"/>
    <property type="match status" value="1"/>
</dbReference>
<proteinExistence type="inferred from homology"/>
<feature type="domain" description="Protein kinase" evidence="3">
    <location>
        <begin position="410"/>
        <end position="750"/>
    </location>
</feature>
<dbReference type="InterPro" id="IPR004147">
    <property type="entry name" value="ABC1_dom"/>
</dbReference>
<dbReference type="PANTHER" id="PTHR10566">
    <property type="entry name" value="CHAPERONE-ACTIVITY OF BC1 COMPLEX CABC1 -RELATED"/>
    <property type="match status" value="1"/>
</dbReference>
<dbReference type="EMBL" id="GBEZ01013250">
    <property type="protein sequence ID" value="JAC72717.1"/>
    <property type="molecule type" value="Transcribed_RNA"/>
</dbReference>
<dbReference type="Gene3D" id="1.10.510.10">
    <property type="entry name" value="Transferase(Phosphotransferase) domain 1"/>
    <property type="match status" value="1"/>
</dbReference>
<dbReference type="GO" id="GO:0005524">
    <property type="term" value="F:ATP binding"/>
    <property type="evidence" value="ECO:0007669"/>
    <property type="project" value="InterPro"/>
</dbReference>